<feature type="domain" description="BTB" evidence="1">
    <location>
        <begin position="253"/>
        <end position="311"/>
    </location>
</feature>
<dbReference type="Proteomes" id="UP000499080">
    <property type="component" value="Unassembled WGS sequence"/>
</dbReference>
<protein>
    <recommendedName>
        <fullName evidence="1">BTB domain-containing protein</fullName>
    </recommendedName>
</protein>
<name>A0A4Y2HP74_ARAVE</name>
<organism evidence="2 3">
    <name type="scientific">Araneus ventricosus</name>
    <name type="common">Orbweaver spider</name>
    <name type="synonym">Epeira ventricosa</name>
    <dbReference type="NCBI Taxonomy" id="182803"/>
    <lineage>
        <taxon>Eukaryota</taxon>
        <taxon>Metazoa</taxon>
        <taxon>Ecdysozoa</taxon>
        <taxon>Arthropoda</taxon>
        <taxon>Chelicerata</taxon>
        <taxon>Arachnida</taxon>
        <taxon>Araneae</taxon>
        <taxon>Araneomorphae</taxon>
        <taxon>Entelegynae</taxon>
        <taxon>Araneoidea</taxon>
        <taxon>Araneidae</taxon>
        <taxon>Araneus</taxon>
    </lineage>
</organism>
<dbReference type="PANTHER" id="PTHR24413">
    <property type="entry name" value="SPECKLE-TYPE POZ PROTEIN"/>
    <property type="match status" value="1"/>
</dbReference>
<dbReference type="Pfam" id="PF00651">
    <property type="entry name" value="BTB"/>
    <property type="match status" value="1"/>
</dbReference>
<dbReference type="PROSITE" id="PS50097">
    <property type="entry name" value="BTB"/>
    <property type="match status" value="1"/>
</dbReference>
<sequence>MVFAPVNSIKPNQMERVGINGFYPFVQTDEIHLRRKGEYLPNDTLTIQCKMWTDEGDFQIAAGTHIITEHISFLHAVESFSILQPNVKKTTRIQSHLVKGSVVSSSLCYTDGFCGEERKIVPSDAKKILYKCKLSLLGGSENIIEYDLIDYSFDAERISIHKLPLSLTRQAVLNRNSEYLPNDKFSLLCKCTLSTGLRFNTIEEARNELHLAVIKQKRNHADNKDVDKAAEKISEYTSALEYMKSLYIKQRLTDGELQTNRKSFPAHKIVLCARSPVFEAMMTSDMKEKITACIQVDDLENVTVQQLLLFL</sequence>
<accession>A0A4Y2HP74</accession>
<comment type="caution">
    <text evidence="2">The sequence shown here is derived from an EMBL/GenBank/DDBJ whole genome shotgun (WGS) entry which is preliminary data.</text>
</comment>
<dbReference type="Gene3D" id="3.30.710.10">
    <property type="entry name" value="Potassium Channel Kv1.1, Chain A"/>
    <property type="match status" value="1"/>
</dbReference>
<reference evidence="2 3" key="1">
    <citation type="journal article" date="2019" name="Sci. Rep.">
        <title>Orb-weaving spider Araneus ventricosus genome elucidates the spidroin gene catalogue.</title>
        <authorList>
            <person name="Kono N."/>
            <person name="Nakamura H."/>
            <person name="Ohtoshi R."/>
            <person name="Moran D.A.P."/>
            <person name="Shinohara A."/>
            <person name="Yoshida Y."/>
            <person name="Fujiwara M."/>
            <person name="Mori M."/>
            <person name="Tomita M."/>
            <person name="Arakawa K."/>
        </authorList>
    </citation>
    <scope>NUCLEOTIDE SEQUENCE [LARGE SCALE GENOMIC DNA]</scope>
</reference>
<proteinExistence type="predicted"/>
<dbReference type="OrthoDB" id="6478546at2759"/>
<dbReference type="InterPro" id="IPR000210">
    <property type="entry name" value="BTB/POZ_dom"/>
</dbReference>
<dbReference type="CDD" id="cd18186">
    <property type="entry name" value="BTB_POZ_ZBTB_KLHL-like"/>
    <property type="match status" value="1"/>
</dbReference>
<dbReference type="AlphaFoldDB" id="A0A4Y2HP74"/>
<evidence type="ECO:0000313" key="2">
    <source>
        <dbReference type="EMBL" id="GBM67072.1"/>
    </source>
</evidence>
<gene>
    <name evidence="2" type="ORF">AVEN_74815_1</name>
</gene>
<dbReference type="InterPro" id="IPR011333">
    <property type="entry name" value="SKP1/BTB/POZ_sf"/>
</dbReference>
<dbReference type="SUPFAM" id="SSF54695">
    <property type="entry name" value="POZ domain"/>
    <property type="match status" value="1"/>
</dbReference>
<evidence type="ECO:0000313" key="3">
    <source>
        <dbReference type="Proteomes" id="UP000499080"/>
    </source>
</evidence>
<evidence type="ECO:0000259" key="1">
    <source>
        <dbReference type="PROSITE" id="PS50097"/>
    </source>
</evidence>
<dbReference type="EMBL" id="BGPR01002060">
    <property type="protein sequence ID" value="GBM67072.1"/>
    <property type="molecule type" value="Genomic_DNA"/>
</dbReference>
<keyword evidence="3" id="KW-1185">Reference proteome</keyword>